<dbReference type="InterPro" id="IPR029044">
    <property type="entry name" value="Nucleotide-diphossugar_trans"/>
</dbReference>
<evidence type="ECO:0000313" key="2">
    <source>
        <dbReference type="EMBL" id="XDU99153.1"/>
    </source>
</evidence>
<dbReference type="GO" id="GO:0016757">
    <property type="term" value="F:glycosyltransferase activity"/>
    <property type="evidence" value="ECO:0007669"/>
    <property type="project" value="UniProtKB-KW"/>
</dbReference>
<dbReference type="EMBL" id="CP165626">
    <property type="protein sequence ID" value="XDU99153.1"/>
    <property type="molecule type" value="Genomic_DNA"/>
</dbReference>
<keyword evidence="2" id="KW-0808">Transferase</keyword>
<keyword evidence="2" id="KW-0328">Glycosyltransferase</keyword>
<dbReference type="SUPFAM" id="SSF53448">
    <property type="entry name" value="Nucleotide-diphospho-sugar transferases"/>
    <property type="match status" value="1"/>
</dbReference>
<evidence type="ECO:0000259" key="1">
    <source>
        <dbReference type="Pfam" id="PF00535"/>
    </source>
</evidence>
<gene>
    <name evidence="2" type="ORF">AB3G39_02025</name>
</gene>
<dbReference type="RefSeq" id="WP_367772854.1">
    <property type="nucleotide sequence ID" value="NZ_CP165626.1"/>
</dbReference>
<dbReference type="InterPro" id="IPR001173">
    <property type="entry name" value="Glyco_trans_2-like"/>
</dbReference>
<reference evidence="2" key="1">
    <citation type="submission" date="2024-07" db="EMBL/GenBank/DDBJ databases">
        <authorList>
            <person name="Biller S.J."/>
        </authorList>
    </citation>
    <scope>NUCLEOTIDE SEQUENCE</scope>
    <source>
        <strain evidence="2">WC2416</strain>
    </source>
</reference>
<feature type="domain" description="Glycosyltransferase 2-like" evidence="1">
    <location>
        <begin position="37"/>
        <end position="148"/>
    </location>
</feature>
<protein>
    <submittedName>
        <fullName evidence="2">Glycosyltransferase</fullName>
        <ecNumber evidence="2">2.4.-.-</ecNumber>
    </submittedName>
</protein>
<sequence length="280" mass="32543">MNSASENIKINVIFRSCDAVNAVNNSARPFNLDKGTLIKICFKSLLNALEGIDYKMIVIGDALSKETRDFFLKYDIELIEGVFGNDKSILESIKIAEKINSEEWIYFCEDDYLHTKDSFKKILNLIKVKDLIVPGRIKLNQLLRKRTISLFSFKRYLSKPNLVIHPCDYPDRYTIKYATKNFIFHTKDSHWRQISNTTFTFLIEAKELIKHRKTFIKSSKRANDGYLSATLFGRSFFFNKLLCVSPIPSLSTHMHQETMSPIIDWEKLATELLCEIKTEE</sequence>
<dbReference type="Gene3D" id="3.90.550.10">
    <property type="entry name" value="Spore Coat Polysaccharide Biosynthesis Protein SpsA, Chain A"/>
    <property type="match status" value="1"/>
</dbReference>
<dbReference type="EC" id="2.4.-.-" evidence="2"/>
<organism evidence="2">
    <name type="scientific">Flavobacterium sp. WC2416</name>
    <dbReference type="NCBI Taxonomy" id="3234141"/>
    <lineage>
        <taxon>Bacteria</taxon>
        <taxon>Pseudomonadati</taxon>
        <taxon>Bacteroidota</taxon>
        <taxon>Flavobacteriia</taxon>
        <taxon>Flavobacteriales</taxon>
        <taxon>Flavobacteriaceae</taxon>
        <taxon>Flavobacterium</taxon>
    </lineage>
</organism>
<name>A0AB39WB43_9FLAO</name>
<dbReference type="AlphaFoldDB" id="A0AB39WB43"/>
<dbReference type="Pfam" id="PF00535">
    <property type="entry name" value="Glycos_transf_2"/>
    <property type="match status" value="1"/>
</dbReference>
<accession>A0AB39WB43</accession>
<proteinExistence type="predicted"/>